<accession>A0ABW2R9Y9</accession>
<sequence>MSTSLIALLRKQLPSIYGDSLPTEIHYRNADGNLIAVALEAATVDELAFAIQTANAEALALSRRRNALEDLHAEARKRAARGADRIADVAWEG</sequence>
<keyword evidence="1" id="KW-0175">Coiled coil</keyword>
<keyword evidence="3" id="KW-1185">Reference proteome</keyword>
<evidence type="ECO:0000256" key="1">
    <source>
        <dbReference type="SAM" id="Coils"/>
    </source>
</evidence>
<dbReference type="Proteomes" id="UP001596495">
    <property type="component" value="Unassembled WGS sequence"/>
</dbReference>
<dbReference type="RefSeq" id="WP_382256733.1">
    <property type="nucleotide sequence ID" value="NZ_JBHTBX010000006.1"/>
</dbReference>
<comment type="caution">
    <text evidence="2">The sequence shown here is derived from an EMBL/GenBank/DDBJ whole genome shotgun (WGS) entry which is preliminary data.</text>
</comment>
<reference evidence="3" key="1">
    <citation type="journal article" date="2019" name="Int. J. Syst. Evol. Microbiol.">
        <title>The Global Catalogue of Microorganisms (GCM) 10K type strain sequencing project: providing services to taxonomists for standard genome sequencing and annotation.</title>
        <authorList>
            <consortium name="The Broad Institute Genomics Platform"/>
            <consortium name="The Broad Institute Genome Sequencing Center for Infectious Disease"/>
            <person name="Wu L."/>
            <person name="Ma J."/>
        </authorList>
    </citation>
    <scope>NUCLEOTIDE SEQUENCE [LARGE SCALE GENOMIC DNA]</scope>
    <source>
        <strain evidence="3">CCUG 54518</strain>
    </source>
</reference>
<dbReference type="EMBL" id="JBHTBX010000006">
    <property type="protein sequence ID" value="MFC7434871.1"/>
    <property type="molecule type" value="Genomic_DNA"/>
</dbReference>
<evidence type="ECO:0000313" key="2">
    <source>
        <dbReference type="EMBL" id="MFC7434871.1"/>
    </source>
</evidence>
<gene>
    <name evidence="2" type="ORF">ACFQNJ_10140</name>
</gene>
<protein>
    <submittedName>
        <fullName evidence="2">Uncharacterized protein</fullName>
    </submittedName>
</protein>
<name>A0ABW2R9Y9_9BURK</name>
<proteinExistence type="predicted"/>
<organism evidence="2 3">
    <name type="scientific">Hydrogenophaga bisanensis</name>
    <dbReference type="NCBI Taxonomy" id="439611"/>
    <lineage>
        <taxon>Bacteria</taxon>
        <taxon>Pseudomonadati</taxon>
        <taxon>Pseudomonadota</taxon>
        <taxon>Betaproteobacteria</taxon>
        <taxon>Burkholderiales</taxon>
        <taxon>Comamonadaceae</taxon>
        <taxon>Hydrogenophaga</taxon>
    </lineage>
</organism>
<evidence type="ECO:0000313" key="3">
    <source>
        <dbReference type="Proteomes" id="UP001596495"/>
    </source>
</evidence>
<feature type="coiled-coil region" evidence="1">
    <location>
        <begin position="51"/>
        <end position="78"/>
    </location>
</feature>